<dbReference type="RefSeq" id="WP_303963376.1">
    <property type="nucleotide sequence ID" value="NZ_JBBGAZ010000015.1"/>
</dbReference>
<protein>
    <submittedName>
        <fullName evidence="2">Uncharacterized protein</fullName>
    </submittedName>
</protein>
<evidence type="ECO:0000256" key="1">
    <source>
        <dbReference type="SAM" id="Phobius"/>
    </source>
</evidence>
<dbReference type="Proteomes" id="UP001368270">
    <property type="component" value="Unassembled WGS sequence"/>
</dbReference>
<gene>
    <name evidence="2" type="ORF">WG622_17220</name>
</gene>
<evidence type="ECO:0000313" key="2">
    <source>
        <dbReference type="EMBL" id="MEJ5219999.1"/>
    </source>
</evidence>
<keyword evidence="1" id="KW-0812">Transmembrane</keyword>
<keyword evidence="3" id="KW-1185">Reference proteome</keyword>
<name>A0ABU8QKQ8_9RHOB</name>
<feature type="transmembrane region" description="Helical" evidence="1">
    <location>
        <begin position="12"/>
        <end position="32"/>
    </location>
</feature>
<keyword evidence="1" id="KW-1133">Transmembrane helix</keyword>
<keyword evidence="1" id="KW-0472">Membrane</keyword>
<dbReference type="CDD" id="cd06462">
    <property type="entry name" value="Peptidase_S24_S26"/>
    <property type="match status" value="1"/>
</dbReference>
<sequence length="150" mass="16483">MQAIEPGLRQRLPKALAVVFGLGALLIAPTIMPKSPPQYTWNFTNSVPLGVYKRLGESDAKLGKLASADVYVTFCLPQELQSASFFERFCSPSAPSKKRIIKRLVAEQTTGGLVVQGDTETSLDSRVLGPIEIDQVDAFWRPFLTWSLGQ</sequence>
<dbReference type="EMBL" id="JBBGAZ010000015">
    <property type="protein sequence ID" value="MEJ5219999.1"/>
    <property type="molecule type" value="Genomic_DNA"/>
</dbReference>
<comment type="caution">
    <text evidence="2">The sequence shown here is derived from an EMBL/GenBank/DDBJ whole genome shotgun (WGS) entry which is preliminary data.</text>
</comment>
<proteinExistence type="predicted"/>
<reference evidence="2 3" key="1">
    <citation type="submission" date="2024-03" db="EMBL/GenBank/DDBJ databases">
        <title>Cognatishimia coralii sp. nov., a marine bacterium isolated from coral surrounding seawater.</title>
        <authorList>
            <person name="Liu X."/>
            <person name="Liu S."/>
            <person name="Sun H."/>
            <person name="Zhang Y."/>
        </authorList>
    </citation>
    <scope>NUCLEOTIDE SEQUENCE [LARGE SCALE GENOMIC DNA]</scope>
    <source>
        <strain evidence="2 3">D5M38</strain>
    </source>
</reference>
<accession>A0ABU8QKQ8</accession>
<organism evidence="2 3">
    <name type="scientific">Cognatishimia coralii</name>
    <dbReference type="NCBI Taxonomy" id="3083254"/>
    <lineage>
        <taxon>Bacteria</taxon>
        <taxon>Pseudomonadati</taxon>
        <taxon>Pseudomonadota</taxon>
        <taxon>Alphaproteobacteria</taxon>
        <taxon>Rhodobacterales</taxon>
        <taxon>Paracoccaceae</taxon>
        <taxon>Cognatishimia</taxon>
    </lineage>
</organism>
<evidence type="ECO:0000313" key="3">
    <source>
        <dbReference type="Proteomes" id="UP001368270"/>
    </source>
</evidence>